<dbReference type="GO" id="GO:0000908">
    <property type="term" value="F:taurine dioxygenase activity"/>
    <property type="evidence" value="ECO:0007669"/>
    <property type="project" value="TreeGrafter"/>
</dbReference>
<accession>A0A2G3PT68</accession>
<dbReference type="InterPro" id="IPR042098">
    <property type="entry name" value="TauD-like_sf"/>
</dbReference>
<reference evidence="8 9" key="1">
    <citation type="submission" date="2017-10" db="EMBL/GenBank/DDBJ databases">
        <title>The draft genome sequence of Williamsia sp. BULT 1.1 isolated from the semi-arid grassland soils from South Africa.</title>
        <authorList>
            <person name="Kabwe M.H."/>
            <person name="Govender N."/>
            <person name="Mutseka Lunga P."/>
            <person name="Vikram S."/>
            <person name="Makhalanyane T.P."/>
        </authorList>
    </citation>
    <scope>NUCLEOTIDE SEQUENCE [LARGE SCALE GENOMIC DNA]</scope>
    <source>
        <strain evidence="8 9">BULT 1.1</strain>
    </source>
</reference>
<dbReference type="GO" id="GO:0046872">
    <property type="term" value="F:metal ion binding"/>
    <property type="evidence" value="ECO:0007669"/>
    <property type="project" value="UniProtKB-KW"/>
</dbReference>
<proteinExistence type="inferred from homology"/>
<evidence type="ECO:0000256" key="4">
    <source>
        <dbReference type="ARBA" id="ARBA00023002"/>
    </source>
</evidence>
<dbReference type="GO" id="GO:0006790">
    <property type="term" value="P:sulfur compound metabolic process"/>
    <property type="evidence" value="ECO:0007669"/>
    <property type="project" value="TreeGrafter"/>
</dbReference>
<dbReference type="SUPFAM" id="SSF51197">
    <property type="entry name" value="Clavaminate synthase-like"/>
    <property type="match status" value="1"/>
</dbReference>
<evidence type="ECO:0000313" key="8">
    <source>
        <dbReference type="EMBL" id="PHV69057.1"/>
    </source>
</evidence>
<feature type="domain" description="TauD/TfdA-like" evidence="6">
    <location>
        <begin position="21"/>
        <end position="284"/>
    </location>
</feature>
<dbReference type="InterPro" id="IPR051323">
    <property type="entry name" value="AtsK-like"/>
</dbReference>
<sequence length="291" mass="32814">MPLPAGPIPLPWKENTMKAIPLDAPVGVELHDLDMSVPFTEEEISVLREAFDTGGFVLVRGQELADEDQDRFVTSLGELHTFRWGTTVEYLSNVIENNPSLAGSRRLLFHNDGAYRQDIAAGTCLYAQDVSPTSPPTAFANTVRAYENLPEDIKDKIENLHAYNMFDTNDTDAEQKRMRLSNYPEDADLSTVQATEHPIVITVPHSGKKALFVNEFNTSHIVEYGPRSEEGEELLQTLFAAIYDDANTYMHHYTNNDLVLFNNLAVQHARVGQIDNNPRTLRRLVLKTLNW</sequence>
<keyword evidence="3" id="KW-0223">Dioxygenase</keyword>
<dbReference type="InterPro" id="IPR003819">
    <property type="entry name" value="TauD/TfdA-like"/>
</dbReference>
<evidence type="ECO:0000256" key="5">
    <source>
        <dbReference type="ARBA" id="ARBA00023004"/>
    </source>
</evidence>
<evidence type="ECO:0000256" key="2">
    <source>
        <dbReference type="ARBA" id="ARBA00022723"/>
    </source>
</evidence>
<keyword evidence="5" id="KW-0408">Iron</keyword>
<evidence type="ECO:0000256" key="1">
    <source>
        <dbReference type="ARBA" id="ARBA00005896"/>
    </source>
</evidence>
<protein>
    <recommendedName>
        <fullName evidence="6">TauD/TfdA-like domain-containing protein</fullName>
    </recommendedName>
</protein>
<gene>
    <name evidence="8" type="ORF">CSW57_00010</name>
    <name evidence="7" type="ORF">CSW57_21385</name>
</gene>
<name>A0A2G3PT68_WILMA</name>
<organism evidence="8 9">
    <name type="scientific">Williamsia marianensis</name>
    <dbReference type="NCBI Taxonomy" id="85044"/>
    <lineage>
        <taxon>Bacteria</taxon>
        <taxon>Bacillati</taxon>
        <taxon>Actinomycetota</taxon>
        <taxon>Actinomycetes</taxon>
        <taxon>Mycobacteriales</taxon>
        <taxon>Nocardiaceae</taxon>
        <taxon>Williamsia</taxon>
    </lineage>
</organism>
<dbReference type="AlphaFoldDB" id="A0A2G3PT68"/>
<evidence type="ECO:0000256" key="3">
    <source>
        <dbReference type="ARBA" id="ARBA00022964"/>
    </source>
</evidence>
<keyword evidence="4" id="KW-0560">Oxidoreductase</keyword>
<evidence type="ECO:0000313" key="7">
    <source>
        <dbReference type="EMBL" id="PHV66172.1"/>
    </source>
</evidence>
<evidence type="ECO:0000259" key="6">
    <source>
        <dbReference type="Pfam" id="PF02668"/>
    </source>
</evidence>
<dbReference type="GO" id="GO:0005737">
    <property type="term" value="C:cytoplasm"/>
    <property type="evidence" value="ECO:0007669"/>
    <property type="project" value="TreeGrafter"/>
</dbReference>
<dbReference type="EMBL" id="PEBD01000010">
    <property type="protein sequence ID" value="PHV66172.1"/>
    <property type="molecule type" value="Genomic_DNA"/>
</dbReference>
<comment type="similarity">
    <text evidence="1">Belongs to the TfdA dioxygenase family.</text>
</comment>
<dbReference type="Gene3D" id="3.60.130.10">
    <property type="entry name" value="Clavaminate synthase-like"/>
    <property type="match status" value="1"/>
</dbReference>
<dbReference type="EMBL" id="PEBD01000002">
    <property type="protein sequence ID" value="PHV69057.1"/>
    <property type="molecule type" value="Genomic_DNA"/>
</dbReference>
<dbReference type="PANTHER" id="PTHR30468">
    <property type="entry name" value="ALPHA-KETOGLUTARATE-DEPENDENT SULFONATE DIOXYGENASE"/>
    <property type="match status" value="1"/>
</dbReference>
<dbReference type="Proteomes" id="UP000225108">
    <property type="component" value="Unassembled WGS sequence"/>
</dbReference>
<dbReference type="Pfam" id="PF02668">
    <property type="entry name" value="TauD"/>
    <property type="match status" value="1"/>
</dbReference>
<comment type="caution">
    <text evidence="8">The sequence shown here is derived from an EMBL/GenBank/DDBJ whole genome shotgun (WGS) entry which is preliminary data.</text>
</comment>
<keyword evidence="2" id="KW-0479">Metal-binding</keyword>
<dbReference type="PANTHER" id="PTHR30468:SF1">
    <property type="entry name" value="ALPHA-KETOGLUTARATE-DEPENDENT SULFONATE DIOXYGENASE"/>
    <property type="match status" value="1"/>
</dbReference>
<evidence type="ECO:0000313" key="9">
    <source>
        <dbReference type="Proteomes" id="UP000225108"/>
    </source>
</evidence>